<dbReference type="GO" id="GO:0006508">
    <property type="term" value="P:proteolysis"/>
    <property type="evidence" value="ECO:0007669"/>
    <property type="project" value="UniProtKB-KW"/>
</dbReference>
<keyword evidence="3" id="KW-0812">Transmembrane</keyword>
<dbReference type="InterPro" id="IPR009003">
    <property type="entry name" value="Peptidase_S1_PA"/>
</dbReference>
<evidence type="ECO:0000256" key="1">
    <source>
        <dbReference type="ARBA" id="ARBA00022670"/>
    </source>
</evidence>
<proteinExistence type="predicted"/>
<evidence type="ECO:0000256" key="3">
    <source>
        <dbReference type="SAM" id="Phobius"/>
    </source>
</evidence>
<protein>
    <recommendedName>
        <fullName evidence="5">Serine protease</fullName>
    </recommendedName>
</protein>
<sequence length="508" mass="56001">MFCDRVKDSANMGGAKKITAVLCDEQESAYTRTSRYVAPLLVVYSLMTTFVLDQDLIRTYATQLCFSVVSVTVLYVVGVLTLTFIDKVRAYYARPRPRFEPERMNPGSRLTPARPPPFQAMISGCVDGKWYVSGQGFRVGHFFCTAAHVLMPYKDIMLTTARGTLELPSSRFENVEGDFSRVILSQEEIQTLGISSGKLVGNVVEVDAGLLVTAVGYDVESHGFLKPHAAFGFVEYGGSTVKGFSGAPYFSGNKIYGMHLGGCTENLGNSSAYLKMLQDSFNEDSEDYLFEQLSREFNRGGDVLQQRDPYDEGYWRFKVKGRYYRLSEAQALKLEERLGDALTKERVGKTPVTYRESIPPPEAPTQEDDINQEIIQELMELLTPATPPKNEIVPAPAAFSNGPLSQPAVVSPPKRVSPPATALLKIPEDSAMAGPTLTPAQLNEVLRNTSSCLKRLRQELPALAMNSSRKRLSTPEGRFAVGRLTYLAQELSSITSTTTSKPRLAAST</sequence>
<name>A0A7T8IMM7_9VIRU</name>
<dbReference type="SUPFAM" id="SSF50494">
    <property type="entry name" value="Trypsin-like serine proteases"/>
    <property type="match status" value="1"/>
</dbReference>
<keyword evidence="3" id="KW-1133">Transmembrane helix</keyword>
<evidence type="ECO:0000256" key="2">
    <source>
        <dbReference type="ARBA" id="ARBA00022801"/>
    </source>
</evidence>
<evidence type="ECO:0008006" key="5">
    <source>
        <dbReference type="Google" id="ProtNLM"/>
    </source>
</evidence>
<evidence type="ECO:0000313" key="4">
    <source>
        <dbReference type="EMBL" id="QQO81414.1"/>
    </source>
</evidence>
<keyword evidence="1" id="KW-0645">Protease</keyword>
<keyword evidence="2" id="KW-0378">Hydrolase</keyword>
<dbReference type="GO" id="GO:0008233">
    <property type="term" value="F:peptidase activity"/>
    <property type="evidence" value="ECO:0007669"/>
    <property type="project" value="UniProtKB-KW"/>
</dbReference>
<feature type="transmembrane region" description="Helical" evidence="3">
    <location>
        <begin position="64"/>
        <end position="85"/>
    </location>
</feature>
<reference evidence="4" key="1">
    <citation type="journal article" date="2020" name="Viruses">
        <title>Soybean Thrips (Thysanoptera: Thripidae) Harbor Highly Diverse Populations of Arthropod, Fungal and Plant Viruses.</title>
        <authorList>
            <person name="Thekke-Veetil T."/>
            <person name="Lagos-Kutz D."/>
            <person name="McCoppin N.K."/>
            <person name="Hartman G.L."/>
            <person name="Ju H.K."/>
            <person name="Lim H.S."/>
            <person name="Domier L.L."/>
        </authorList>
    </citation>
    <scope>NUCLEOTIDE SEQUENCE</scope>
    <source>
        <strain evidence="4">STN1SV7</strain>
    </source>
</reference>
<accession>A0A7T8IMM7</accession>
<keyword evidence="3" id="KW-0472">Membrane</keyword>
<organism evidence="4">
    <name type="scientific">Soybean thrips sobemo-like virus 7</name>
    <dbReference type="NCBI Taxonomy" id="2801037"/>
    <lineage>
        <taxon>Viruses</taxon>
        <taxon>Riboviria</taxon>
        <taxon>Orthornavirae</taxon>
        <taxon>Pisuviricota</taxon>
        <taxon>Pisoniviricetes</taxon>
        <taxon>Sobelivirales</taxon>
        <taxon>Solemoviridae</taxon>
    </lineage>
</organism>
<dbReference type="EMBL" id="MW039353">
    <property type="protein sequence ID" value="QQO81414.1"/>
    <property type="molecule type" value="Genomic_RNA"/>
</dbReference>